<name>A0A0F9NEA5_9ZZZZ</name>
<evidence type="ECO:0008006" key="2">
    <source>
        <dbReference type="Google" id="ProtNLM"/>
    </source>
</evidence>
<organism evidence="1">
    <name type="scientific">marine sediment metagenome</name>
    <dbReference type="NCBI Taxonomy" id="412755"/>
    <lineage>
        <taxon>unclassified sequences</taxon>
        <taxon>metagenomes</taxon>
        <taxon>ecological metagenomes</taxon>
    </lineage>
</organism>
<dbReference type="EMBL" id="LAZR01008292">
    <property type="protein sequence ID" value="KKM79742.1"/>
    <property type="molecule type" value="Genomic_DNA"/>
</dbReference>
<evidence type="ECO:0000313" key="1">
    <source>
        <dbReference type="EMBL" id="KKM79742.1"/>
    </source>
</evidence>
<gene>
    <name evidence="1" type="ORF">LCGC14_1346900</name>
</gene>
<protein>
    <recommendedName>
        <fullName evidence="2">Transposase IS4-like domain-containing protein</fullName>
    </recommendedName>
</protein>
<sequence length="296" mass="34033">MAAMASELVSVVGKRCIIVLDAYFAVGPVFLILGQIVDDSGHRLLHLVTRAKRNVVGYQAPPPKTGRPGRPREYGAKLKLMDLFETMNERFEKISVEIYGQCEEVSFLCLDLIWRPIKEKVRFVLVRDGSEYFILMCSDLTLSAHDIIRAYSYRFKIEVSFKVLKHLMGVFFYRFWTSAWPRIGKRNVSDLSTVTDSHSRRLIRQTTNAIEAFVNFGCIATGVLQIVSLNFHETIWQKYLGWLRTVTSTVPSEEVVKSVIQEEYYHNFRSFSNSAIYRIIMSKNRKRTVDALPIAA</sequence>
<dbReference type="AlphaFoldDB" id="A0A0F9NEA5"/>
<reference evidence="1" key="1">
    <citation type="journal article" date="2015" name="Nature">
        <title>Complex archaea that bridge the gap between prokaryotes and eukaryotes.</title>
        <authorList>
            <person name="Spang A."/>
            <person name="Saw J.H."/>
            <person name="Jorgensen S.L."/>
            <person name="Zaremba-Niedzwiedzka K."/>
            <person name="Martijn J."/>
            <person name="Lind A.E."/>
            <person name="van Eijk R."/>
            <person name="Schleper C."/>
            <person name="Guy L."/>
            <person name="Ettema T.J."/>
        </authorList>
    </citation>
    <scope>NUCLEOTIDE SEQUENCE</scope>
</reference>
<comment type="caution">
    <text evidence="1">The sequence shown here is derived from an EMBL/GenBank/DDBJ whole genome shotgun (WGS) entry which is preliminary data.</text>
</comment>
<accession>A0A0F9NEA5</accession>
<dbReference type="SUPFAM" id="SSF53098">
    <property type="entry name" value="Ribonuclease H-like"/>
    <property type="match status" value="1"/>
</dbReference>
<proteinExistence type="predicted"/>
<dbReference type="InterPro" id="IPR012337">
    <property type="entry name" value="RNaseH-like_sf"/>
</dbReference>